<name>A0A1C3VI71_9BRAD</name>
<sequence length="112" mass="11591">MIESAMGALRQLTRETASSLRSLSAGGYVLLGVLGALLIAAAAMAWLGWESAPDTDVPGVGYVTLAIGVGFSLVVGAGLMALVFYSSRSGYDEPARLVEQASQETAPDRDRA</sequence>
<organism evidence="2 3">
    <name type="scientific">Bradyrhizobium yuanmingense</name>
    <dbReference type="NCBI Taxonomy" id="108015"/>
    <lineage>
        <taxon>Bacteria</taxon>
        <taxon>Pseudomonadati</taxon>
        <taxon>Pseudomonadota</taxon>
        <taxon>Alphaproteobacteria</taxon>
        <taxon>Hyphomicrobiales</taxon>
        <taxon>Nitrobacteraceae</taxon>
        <taxon>Bradyrhizobium</taxon>
    </lineage>
</organism>
<reference evidence="2 3" key="1">
    <citation type="submission" date="2016-08" db="EMBL/GenBank/DDBJ databases">
        <authorList>
            <person name="Seilhamer J.J."/>
        </authorList>
    </citation>
    <scope>NUCLEOTIDE SEQUENCE [LARGE SCALE GENOMIC DNA]</scope>
    <source>
        <strain evidence="2 3">CCBAU 10071</strain>
    </source>
</reference>
<feature type="transmembrane region" description="Helical" evidence="1">
    <location>
        <begin position="28"/>
        <end position="49"/>
    </location>
</feature>
<protein>
    <submittedName>
        <fullName evidence="2">Uncharacterized protein</fullName>
    </submittedName>
</protein>
<proteinExistence type="predicted"/>
<keyword evidence="1" id="KW-0812">Transmembrane</keyword>
<evidence type="ECO:0000256" key="1">
    <source>
        <dbReference type="SAM" id="Phobius"/>
    </source>
</evidence>
<dbReference type="AlphaFoldDB" id="A0A1C3VI71"/>
<gene>
    <name evidence="2" type="ORF">GA0061099_100440</name>
</gene>
<keyword evidence="1" id="KW-0472">Membrane</keyword>
<dbReference type="EMBL" id="FMAE01000004">
    <property type="protein sequence ID" value="SCB27540.1"/>
    <property type="molecule type" value="Genomic_DNA"/>
</dbReference>
<feature type="transmembrane region" description="Helical" evidence="1">
    <location>
        <begin position="61"/>
        <end position="85"/>
    </location>
</feature>
<dbReference type="RefSeq" id="WP_244620975.1">
    <property type="nucleotide sequence ID" value="NZ_FMAE01000004.1"/>
</dbReference>
<evidence type="ECO:0000313" key="3">
    <source>
        <dbReference type="Proteomes" id="UP000183174"/>
    </source>
</evidence>
<keyword evidence="1" id="KW-1133">Transmembrane helix</keyword>
<dbReference type="Proteomes" id="UP000183174">
    <property type="component" value="Unassembled WGS sequence"/>
</dbReference>
<evidence type="ECO:0000313" key="2">
    <source>
        <dbReference type="EMBL" id="SCB27540.1"/>
    </source>
</evidence>
<accession>A0A1C3VI71</accession>